<reference evidence="1" key="1">
    <citation type="submission" date="2023-08" db="EMBL/GenBank/DDBJ databases">
        <authorList>
            <person name="Messyasz A."/>
            <person name="Mannisto M.K."/>
            <person name="Kerkhof L.J."/>
            <person name="Haggblom M."/>
        </authorList>
    </citation>
    <scope>NUCLEOTIDE SEQUENCE</scope>
    <source>
        <strain evidence="1">M8UP23</strain>
    </source>
</reference>
<name>A0AAU7ZEG4_9BACT</name>
<reference evidence="1" key="2">
    <citation type="journal article" date="2024" name="Environ. Microbiol.">
        <title>Genome analysis and description of Tunturibacter gen. nov. expands the diversity of Terriglobia in tundra soils.</title>
        <authorList>
            <person name="Messyasz A."/>
            <person name="Mannisto M.K."/>
            <person name="Kerkhof L.J."/>
            <person name="Haggblom M.M."/>
        </authorList>
    </citation>
    <scope>NUCLEOTIDE SEQUENCE</scope>
    <source>
        <strain evidence="1">M8UP23</strain>
    </source>
</reference>
<gene>
    <name evidence="1" type="ORF">RBB75_20265</name>
</gene>
<dbReference type="RefSeq" id="WP_353069144.1">
    <property type="nucleotide sequence ID" value="NZ_CP132932.1"/>
</dbReference>
<dbReference type="KEGG" id="temp:RBB75_20265"/>
<proteinExistence type="predicted"/>
<protein>
    <submittedName>
        <fullName evidence="1">Uncharacterized protein</fullName>
    </submittedName>
</protein>
<organism evidence="1">
    <name type="scientific">Tunturiibacter empetritectus</name>
    <dbReference type="NCBI Taxonomy" id="3069691"/>
    <lineage>
        <taxon>Bacteria</taxon>
        <taxon>Pseudomonadati</taxon>
        <taxon>Acidobacteriota</taxon>
        <taxon>Terriglobia</taxon>
        <taxon>Terriglobales</taxon>
        <taxon>Acidobacteriaceae</taxon>
        <taxon>Tunturiibacter</taxon>
    </lineage>
</organism>
<sequence>MTSYVLLLERASRGFDFKIIATCAVVGPSMGYYGLSKTFDNESQLNAALSEARVADFEMNTALTTVRSGFKSFAVITYDQAQSMGLLKSEAQ</sequence>
<accession>A0AAU7ZEG4</accession>
<evidence type="ECO:0000313" key="1">
    <source>
        <dbReference type="EMBL" id="XCB26722.1"/>
    </source>
</evidence>
<dbReference type="AlphaFoldDB" id="A0AAU7ZEG4"/>
<dbReference type="EMBL" id="CP132932">
    <property type="protein sequence ID" value="XCB26722.1"/>
    <property type="molecule type" value="Genomic_DNA"/>
</dbReference>